<proteinExistence type="predicted"/>
<dbReference type="Proteomes" id="UP000198816">
    <property type="component" value="Unassembled WGS sequence"/>
</dbReference>
<sequence length="156" mass="17213">MPQIAPTWLNPDASLNPDRLLNAFLAFWRQHGQPLLGSAAYHEIAPHLVLIAFLHRVANGEGTLEREYAIGSGRMDLCLRYGAVTLGIELKVWRDGAPDPLAEGLVQLDGYLAGLGLDAGWLVIFDRRTGQPPIAERTSSVETRSPQDRHIRVVRA</sequence>
<dbReference type="STRING" id="1058.SAMN05421783_1337"/>
<name>A0A1H3CD23_THIRO</name>
<evidence type="ECO:0008006" key="3">
    <source>
        <dbReference type="Google" id="ProtNLM"/>
    </source>
</evidence>
<dbReference type="AlphaFoldDB" id="A0A1H3CD23"/>
<evidence type="ECO:0000313" key="2">
    <source>
        <dbReference type="Proteomes" id="UP000198816"/>
    </source>
</evidence>
<evidence type="ECO:0000313" key="1">
    <source>
        <dbReference type="EMBL" id="SDX52023.1"/>
    </source>
</evidence>
<accession>A0A1H3CD23</accession>
<protein>
    <recommendedName>
        <fullName evidence="3">PD-(D/E)XK nuclease superfamily protein</fullName>
    </recommendedName>
</protein>
<dbReference type="EMBL" id="FNNZ01000033">
    <property type="protein sequence ID" value="SDX52023.1"/>
    <property type="molecule type" value="Genomic_DNA"/>
</dbReference>
<reference evidence="2" key="1">
    <citation type="submission" date="2016-10" db="EMBL/GenBank/DDBJ databases">
        <authorList>
            <person name="Varghese N."/>
            <person name="Submissions S."/>
        </authorList>
    </citation>
    <scope>NUCLEOTIDE SEQUENCE [LARGE SCALE GENOMIC DNA]</scope>
    <source>
        <strain evidence="2">DSM 217</strain>
    </source>
</reference>
<keyword evidence="2" id="KW-1185">Reference proteome</keyword>
<organism evidence="1 2">
    <name type="scientific">Thiocapsa roseopersicina</name>
    <dbReference type="NCBI Taxonomy" id="1058"/>
    <lineage>
        <taxon>Bacteria</taxon>
        <taxon>Pseudomonadati</taxon>
        <taxon>Pseudomonadota</taxon>
        <taxon>Gammaproteobacteria</taxon>
        <taxon>Chromatiales</taxon>
        <taxon>Chromatiaceae</taxon>
        <taxon>Thiocapsa</taxon>
    </lineage>
</organism>
<gene>
    <name evidence="1" type="ORF">SAMN05421783_1337</name>
</gene>